<protein>
    <recommendedName>
        <fullName evidence="3">Lipoprotein</fullName>
    </recommendedName>
</protein>
<dbReference type="PROSITE" id="PS51257">
    <property type="entry name" value="PROKAR_LIPOPROTEIN"/>
    <property type="match status" value="1"/>
</dbReference>
<dbReference type="EMBL" id="QMFB01000005">
    <property type="protein sequence ID" value="RAV21367.1"/>
    <property type="molecule type" value="Genomic_DNA"/>
</dbReference>
<evidence type="ECO:0000313" key="2">
    <source>
        <dbReference type="Proteomes" id="UP000250369"/>
    </source>
</evidence>
<organism evidence="1 2">
    <name type="scientific">Paenibacillus contaminans</name>
    <dbReference type="NCBI Taxonomy" id="450362"/>
    <lineage>
        <taxon>Bacteria</taxon>
        <taxon>Bacillati</taxon>
        <taxon>Bacillota</taxon>
        <taxon>Bacilli</taxon>
        <taxon>Bacillales</taxon>
        <taxon>Paenibacillaceae</taxon>
        <taxon>Paenibacillus</taxon>
    </lineage>
</organism>
<reference evidence="1 2" key="1">
    <citation type="journal article" date="2009" name="Int. J. Syst. Evol. Microbiol.">
        <title>Paenibacillus contaminans sp. nov., isolated from a contaminated laboratory plate.</title>
        <authorList>
            <person name="Chou J.H."/>
            <person name="Lee J.H."/>
            <person name="Lin M.C."/>
            <person name="Chang P.S."/>
            <person name="Arun A.B."/>
            <person name="Young C.C."/>
            <person name="Chen W.M."/>
        </authorList>
    </citation>
    <scope>NUCLEOTIDE SEQUENCE [LARGE SCALE GENOMIC DNA]</scope>
    <source>
        <strain evidence="1 2">CKOBP-6</strain>
    </source>
</reference>
<proteinExistence type="predicted"/>
<dbReference type="AlphaFoldDB" id="A0A329MTS6"/>
<keyword evidence="2" id="KW-1185">Reference proteome</keyword>
<accession>A0A329MTS6</accession>
<dbReference type="RefSeq" id="WP_113031071.1">
    <property type="nucleotide sequence ID" value="NZ_QMFB01000005.1"/>
</dbReference>
<dbReference type="OrthoDB" id="2968247at2"/>
<comment type="caution">
    <text evidence="1">The sequence shown here is derived from an EMBL/GenBank/DDBJ whole genome shotgun (WGS) entry which is preliminary data.</text>
</comment>
<evidence type="ECO:0000313" key="1">
    <source>
        <dbReference type="EMBL" id="RAV21367.1"/>
    </source>
</evidence>
<gene>
    <name evidence="1" type="ORF">DQG23_11985</name>
</gene>
<evidence type="ECO:0008006" key="3">
    <source>
        <dbReference type="Google" id="ProtNLM"/>
    </source>
</evidence>
<dbReference type="Proteomes" id="UP000250369">
    <property type="component" value="Unassembled WGS sequence"/>
</dbReference>
<sequence>MSKSVKVLLVAVILAGLIGCSSEQEIVPFNDKNITMKLINSQSNNEFKLYDIEIENKGNAAIEYISFYLAFPIKHQNGTKSNPFKLEGKTDTNKPIKLQKGEKVVYNIFAPIKEVFGQSDLLDYEHPSIELKGFVRSGDEHIPFGMSGSMEIYLKQ</sequence>
<name>A0A329MTS6_9BACL</name>